<proteinExistence type="predicted"/>
<dbReference type="OrthoDB" id="7619188at2"/>
<keyword evidence="1" id="KW-1133">Transmembrane helix</keyword>
<reference evidence="3" key="1">
    <citation type="submission" date="2017-02" db="EMBL/GenBank/DDBJ databases">
        <title>Pseudomonas floridae sp. nov., a novel pathogenic bacterial species isolated from tomato.</title>
        <authorList>
            <person name="Timilsina S."/>
            <person name="Vallad G.E."/>
            <person name="Jones J.B."/>
        </authorList>
    </citation>
    <scope>NUCLEOTIDE SEQUENCE [LARGE SCALE GENOMIC DNA]</scope>
    <source>
        <strain evidence="3">GEV388</strain>
    </source>
</reference>
<accession>A0A1X0MY72</accession>
<gene>
    <name evidence="2" type="ORF">BZK31_26650</name>
</gene>
<sequence>MKLPTDLQVLETIYNHYYEEFSNYQEGEENGRQSKVYLPIDCKLIAIQLGVDSDMIFGRLYNHMNKLHSYENEDKSKVPLFALKVGADYKCVHFPMLSSVLAGLQADNSKFKTTVWLSSIAIVVSLTSLAISIVKMAQ</sequence>
<protein>
    <submittedName>
        <fullName evidence="2">Uncharacterized protein</fullName>
    </submittedName>
</protein>
<dbReference type="RefSeq" id="WP_083186207.1">
    <property type="nucleotide sequence ID" value="NZ_CBCRZR010000026.1"/>
</dbReference>
<dbReference type="EMBL" id="MUIO01000144">
    <property type="protein sequence ID" value="ORC53996.1"/>
    <property type="molecule type" value="Genomic_DNA"/>
</dbReference>
<evidence type="ECO:0000256" key="1">
    <source>
        <dbReference type="SAM" id="Phobius"/>
    </source>
</evidence>
<keyword evidence="1" id="KW-0472">Membrane</keyword>
<dbReference type="Proteomes" id="UP000192815">
    <property type="component" value="Unassembled WGS sequence"/>
</dbReference>
<feature type="transmembrane region" description="Helical" evidence="1">
    <location>
        <begin position="115"/>
        <end position="134"/>
    </location>
</feature>
<evidence type="ECO:0000313" key="3">
    <source>
        <dbReference type="Proteomes" id="UP000192815"/>
    </source>
</evidence>
<organism evidence="2 3">
    <name type="scientific">Pseudomonas floridensis</name>
    <dbReference type="NCBI Taxonomy" id="1958950"/>
    <lineage>
        <taxon>Bacteria</taxon>
        <taxon>Pseudomonadati</taxon>
        <taxon>Pseudomonadota</taxon>
        <taxon>Gammaproteobacteria</taxon>
        <taxon>Pseudomonadales</taxon>
        <taxon>Pseudomonadaceae</taxon>
        <taxon>Pseudomonas</taxon>
    </lineage>
</organism>
<keyword evidence="1" id="KW-0812">Transmembrane</keyword>
<dbReference type="AlphaFoldDB" id="A0A1X0MY72"/>
<comment type="caution">
    <text evidence="2">The sequence shown here is derived from an EMBL/GenBank/DDBJ whole genome shotgun (WGS) entry which is preliminary data.</text>
</comment>
<keyword evidence="3" id="KW-1185">Reference proteome</keyword>
<name>A0A1X0MY72_9PSED</name>
<evidence type="ECO:0000313" key="2">
    <source>
        <dbReference type="EMBL" id="ORC53996.1"/>
    </source>
</evidence>
<dbReference type="STRING" id="1958950.BZK31_26650"/>